<protein>
    <submittedName>
        <fullName evidence="5">Cell division control protein 31</fullName>
    </submittedName>
</protein>
<dbReference type="Pfam" id="PF13833">
    <property type="entry name" value="EF-hand_8"/>
    <property type="match status" value="1"/>
</dbReference>
<dbReference type="InterPro" id="IPR002048">
    <property type="entry name" value="EF_hand_dom"/>
</dbReference>
<comment type="caution">
    <text evidence="5">The sequence shown here is derived from an EMBL/GenBank/DDBJ whole genome shotgun (WGS) entry which is preliminary data.</text>
</comment>
<feature type="domain" description="EF-hand" evidence="4">
    <location>
        <begin position="124"/>
        <end position="159"/>
    </location>
</feature>
<keyword evidence="1" id="KW-0677">Repeat</keyword>
<dbReference type="Proteomes" id="UP001281761">
    <property type="component" value="Unassembled WGS sequence"/>
</dbReference>
<dbReference type="InterPro" id="IPR018247">
    <property type="entry name" value="EF_Hand_1_Ca_BS"/>
</dbReference>
<dbReference type="PANTHER" id="PTHR23048:SF59">
    <property type="entry name" value="EF-HAND SUPERFAMILY PROTEIN"/>
    <property type="match status" value="1"/>
</dbReference>
<dbReference type="CDD" id="cd00051">
    <property type="entry name" value="EFh"/>
    <property type="match status" value="1"/>
</dbReference>
<sequence length="196" mass="22678">MSHRPGYQSRQQIKQPLTRYPRADDKSSSQPRFDLAVLQSGKQQKKRFELTPQDKSEIKESFEIFDSENKGYLTYYQLKVAIRSLGVRIKKAEVIDLMQQFGSENQVDYDAFVSIMTYKFSQRDPNEEIDKAFILFVEEGKGVITARQLRKIAREIGETINDNELQAMIDEFDKDQDGAINANEFAAIMKQTGLFE</sequence>
<keyword evidence="2" id="KW-0106">Calcium</keyword>
<dbReference type="PROSITE" id="PS00018">
    <property type="entry name" value="EF_HAND_1"/>
    <property type="match status" value="1"/>
</dbReference>
<dbReference type="Gene3D" id="1.10.238.10">
    <property type="entry name" value="EF-hand"/>
    <property type="match status" value="2"/>
</dbReference>
<evidence type="ECO:0000256" key="1">
    <source>
        <dbReference type="ARBA" id="ARBA00022737"/>
    </source>
</evidence>
<evidence type="ECO:0000256" key="2">
    <source>
        <dbReference type="ARBA" id="ARBA00022837"/>
    </source>
</evidence>
<organism evidence="5 6">
    <name type="scientific">Blattamonas nauphoetae</name>
    <dbReference type="NCBI Taxonomy" id="2049346"/>
    <lineage>
        <taxon>Eukaryota</taxon>
        <taxon>Metamonada</taxon>
        <taxon>Preaxostyla</taxon>
        <taxon>Oxymonadida</taxon>
        <taxon>Blattamonas</taxon>
    </lineage>
</organism>
<accession>A0ABQ9YK67</accession>
<dbReference type="SUPFAM" id="SSF47473">
    <property type="entry name" value="EF-hand"/>
    <property type="match status" value="1"/>
</dbReference>
<feature type="domain" description="EF-hand" evidence="4">
    <location>
        <begin position="53"/>
        <end position="88"/>
    </location>
</feature>
<evidence type="ECO:0000256" key="3">
    <source>
        <dbReference type="SAM" id="MobiDB-lite"/>
    </source>
</evidence>
<gene>
    <name evidence="5" type="ORF">BLNAU_678</name>
</gene>
<name>A0ABQ9YK67_9EUKA</name>
<dbReference type="GO" id="GO:0051301">
    <property type="term" value="P:cell division"/>
    <property type="evidence" value="ECO:0007669"/>
    <property type="project" value="UniProtKB-KW"/>
</dbReference>
<dbReference type="SMART" id="SM00054">
    <property type="entry name" value="EFh"/>
    <property type="match status" value="3"/>
</dbReference>
<dbReference type="InterPro" id="IPR050230">
    <property type="entry name" value="CALM/Myosin/TropC-like"/>
</dbReference>
<dbReference type="PROSITE" id="PS50222">
    <property type="entry name" value="EF_HAND_2"/>
    <property type="match status" value="3"/>
</dbReference>
<dbReference type="EMBL" id="JARBJD010000003">
    <property type="protein sequence ID" value="KAK2964147.1"/>
    <property type="molecule type" value="Genomic_DNA"/>
</dbReference>
<dbReference type="InterPro" id="IPR011992">
    <property type="entry name" value="EF-hand-dom_pair"/>
</dbReference>
<reference evidence="5 6" key="1">
    <citation type="journal article" date="2022" name="bioRxiv">
        <title>Genomics of Preaxostyla Flagellates Illuminates Evolutionary Transitions and the Path Towards Mitochondrial Loss.</title>
        <authorList>
            <person name="Novak L.V.F."/>
            <person name="Treitli S.C."/>
            <person name="Pyrih J."/>
            <person name="Halakuc P."/>
            <person name="Pipaliya S.V."/>
            <person name="Vacek V."/>
            <person name="Brzon O."/>
            <person name="Soukal P."/>
            <person name="Eme L."/>
            <person name="Dacks J.B."/>
            <person name="Karnkowska A."/>
            <person name="Elias M."/>
            <person name="Hampl V."/>
        </authorList>
    </citation>
    <scope>NUCLEOTIDE SEQUENCE [LARGE SCALE GENOMIC DNA]</scope>
    <source>
        <strain evidence="5">NAU3</strain>
        <tissue evidence="5">Gut</tissue>
    </source>
</reference>
<evidence type="ECO:0000259" key="4">
    <source>
        <dbReference type="PROSITE" id="PS50222"/>
    </source>
</evidence>
<keyword evidence="5" id="KW-0132">Cell division</keyword>
<evidence type="ECO:0000313" key="6">
    <source>
        <dbReference type="Proteomes" id="UP001281761"/>
    </source>
</evidence>
<feature type="domain" description="EF-hand" evidence="4">
    <location>
        <begin position="160"/>
        <end position="195"/>
    </location>
</feature>
<dbReference type="Pfam" id="PF13499">
    <property type="entry name" value="EF-hand_7"/>
    <property type="match status" value="1"/>
</dbReference>
<evidence type="ECO:0000313" key="5">
    <source>
        <dbReference type="EMBL" id="KAK2964147.1"/>
    </source>
</evidence>
<feature type="region of interest" description="Disordered" evidence="3">
    <location>
        <begin position="1"/>
        <end position="52"/>
    </location>
</feature>
<dbReference type="PANTHER" id="PTHR23048">
    <property type="entry name" value="MYOSIN LIGHT CHAIN 1, 3"/>
    <property type="match status" value="1"/>
</dbReference>
<keyword evidence="6" id="KW-1185">Reference proteome</keyword>
<proteinExistence type="predicted"/>
<keyword evidence="5" id="KW-0131">Cell cycle</keyword>